<proteinExistence type="predicted"/>
<evidence type="ECO:0000256" key="1">
    <source>
        <dbReference type="SAM" id="MobiDB-lite"/>
    </source>
</evidence>
<feature type="region of interest" description="Disordered" evidence="1">
    <location>
        <begin position="20"/>
        <end position="105"/>
    </location>
</feature>
<name>A0ABP8KGE3_9MICO</name>
<gene>
    <name evidence="3" type="ORF">GCM10023168_19330</name>
</gene>
<protein>
    <recommendedName>
        <fullName evidence="5">Integral membrane protein</fullName>
    </recommendedName>
</protein>
<accession>A0ABP8KGE3</accession>
<evidence type="ECO:0008006" key="5">
    <source>
        <dbReference type="Google" id="ProtNLM"/>
    </source>
</evidence>
<organism evidence="3 4">
    <name type="scientific">Fodinibacter luteus</name>
    <dbReference type="NCBI Taxonomy" id="552064"/>
    <lineage>
        <taxon>Bacteria</taxon>
        <taxon>Bacillati</taxon>
        <taxon>Actinomycetota</taxon>
        <taxon>Actinomycetes</taxon>
        <taxon>Micrococcales</taxon>
        <taxon>Intrasporangiaceae</taxon>
        <taxon>Fodinibacter (ex Wang et al. 2009)</taxon>
    </lineage>
</organism>
<feature type="transmembrane region" description="Helical" evidence="2">
    <location>
        <begin position="398"/>
        <end position="419"/>
    </location>
</feature>
<dbReference type="EMBL" id="BAABGM010000012">
    <property type="protein sequence ID" value="GAA4405535.1"/>
    <property type="molecule type" value="Genomic_DNA"/>
</dbReference>
<feature type="transmembrane region" description="Helical" evidence="2">
    <location>
        <begin position="367"/>
        <end position="386"/>
    </location>
</feature>
<sequence length="480" mass="50569">MSRRLSPAAAEVTTATVATARAGVTTATVTTGPAGATAPAVAPTPTHRIVSTPGHTAQASLHPSAGTPRSEPSAPAEQGSPRRPSAAPHRAGGNPPVGGPVSAGWREGTLTRARELTTLCDWASVNTEVAESWVFVDSITRHLEAAKEAAELAKTSPRDRLPRFRTGALRERAKSNLDAAEAQLLNFAPPDYLLGQLPSLLTHVQCHLITSDPRRTQFERLARRLGINDVSPTTPEPDAPKARERIKEERLGIVRAERGAIVSAVRAASSASMREQVRVRSFRDVLVTTSALMGVLVVAVAAIGFIWPTMIPLCFAPQDGGNAMVVCPTAQSEPFATTQQGDGAQSAAQQAQDIDDYVRTTVSPHDIFVVELVGLAGAAVAAAAAIRGIRGSSERSSLPVALAVLKLPTGALTAFLGLLLMRGQFVPGLSALDTSAQILAWALVFGYAQQLFTRLVDRQGQTVLDSVRGADKMKPEMTPP</sequence>
<dbReference type="Proteomes" id="UP001500945">
    <property type="component" value="Unassembled WGS sequence"/>
</dbReference>
<keyword evidence="2" id="KW-0812">Transmembrane</keyword>
<feature type="compositionally biased region" description="Low complexity" evidence="1">
    <location>
        <begin position="20"/>
        <end position="46"/>
    </location>
</feature>
<keyword evidence="4" id="KW-1185">Reference proteome</keyword>
<feature type="transmembrane region" description="Helical" evidence="2">
    <location>
        <begin position="285"/>
        <end position="307"/>
    </location>
</feature>
<keyword evidence="2" id="KW-1133">Transmembrane helix</keyword>
<feature type="transmembrane region" description="Helical" evidence="2">
    <location>
        <begin position="425"/>
        <end position="448"/>
    </location>
</feature>
<evidence type="ECO:0000313" key="3">
    <source>
        <dbReference type="EMBL" id="GAA4405535.1"/>
    </source>
</evidence>
<evidence type="ECO:0000256" key="2">
    <source>
        <dbReference type="SAM" id="Phobius"/>
    </source>
</evidence>
<reference evidence="4" key="1">
    <citation type="journal article" date="2019" name="Int. J. Syst. Evol. Microbiol.">
        <title>The Global Catalogue of Microorganisms (GCM) 10K type strain sequencing project: providing services to taxonomists for standard genome sequencing and annotation.</title>
        <authorList>
            <consortium name="The Broad Institute Genomics Platform"/>
            <consortium name="The Broad Institute Genome Sequencing Center for Infectious Disease"/>
            <person name="Wu L."/>
            <person name="Ma J."/>
        </authorList>
    </citation>
    <scope>NUCLEOTIDE SEQUENCE [LARGE SCALE GENOMIC DNA]</scope>
    <source>
        <strain evidence="4">JCM 17809</strain>
    </source>
</reference>
<evidence type="ECO:0000313" key="4">
    <source>
        <dbReference type="Proteomes" id="UP001500945"/>
    </source>
</evidence>
<keyword evidence="2" id="KW-0472">Membrane</keyword>
<comment type="caution">
    <text evidence="3">The sequence shown here is derived from an EMBL/GenBank/DDBJ whole genome shotgun (WGS) entry which is preliminary data.</text>
</comment>